<name>A0A8T8K3L7_9EURY</name>
<accession>A0A8T8K3L7</accession>
<dbReference type="GeneID" id="64819446"/>
<evidence type="ECO:0000313" key="2">
    <source>
        <dbReference type="EMBL" id="QUH22577.1"/>
    </source>
</evidence>
<dbReference type="EMBL" id="CP058560">
    <property type="protein sequence ID" value="QUH22577.1"/>
    <property type="molecule type" value="Genomic_DNA"/>
</dbReference>
<keyword evidence="3" id="KW-1185">Reference proteome</keyword>
<dbReference type="KEGG" id="meme:HYG87_01740"/>
<dbReference type="PANTHER" id="PTHR36836">
    <property type="entry name" value="COLANIC ACID BIOSYNTHESIS PROTEIN WCAK"/>
    <property type="match status" value="1"/>
</dbReference>
<dbReference type="PANTHER" id="PTHR36836:SF1">
    <property type="entry name" value="COLANIC ACID BIOSYNTHESIS PROTEIN WCAK"/>
    <property type="match status" value="1"/>
</dbReference>
<keyword evidence="2" id="KW-0808">Transferase</keyword>
<dbReference type="Proteomes" id="UP000681041">
    <property type="component" value="Chromosome"/>
</dbReference>
<evidence type="ECO:0000313" key="3">
    <source>
        <dbReference type="Proteomes" id="UP000681041"/>
    </source>
</evidence>
<dbReference type="OrthoDB" id="82574at2157"/>
<organism evidence="2 3">
    <name type="scientific">Methanobacterium alkalithermotolerans</name>
    <dbReference type="NCBI Taxonomy" id="2731220"/>
    <lineage>
        <taxon>Archaea</taxon>
        <taxon>Methanobacteriati</taxon>
        <taxon>Methanobacteriota</taxon>
        <taxon>Methanomada group</taxon>
        <taxon>Methanobacteria</taxon>
        <taxon>Methanobacteriales</taxon>
        <taxon>Methanobacteriaceae</taxon>
        <taxon>Methanobacterium</taxon>
    </lineage>
</organism>
<feature type="domain" description="Polysaccharide pyruvyl transferase" evidence="1">
    <location>
        <begin position="26"/>
        <end position="343"/>
    </location>
</feature>
<protein>
    <submittedName>
        <fullName evidence="2">Polysaccharide pyruvyl transferase family protein</fullName>
    </submittedName>
</protein>
<dbReference type="InterPro" id="IPR007345">
    <property type="entry name" value="Polysacch_pyruvyl_Trfase"/>
</dbReference>
<evidence type="ECO:0000259" key="1">
    <source>
        <dbReference type="Pfam" id="PF04230"/>
    </source>
</evidence>
<dbReference type="GO" id="GO:0016740">
    <property type="term" value="F:transferase activity"/>
    <property type="evidence" value="ECO:0007669"/>
    <property type="project" value="UniProtKB-KW"/>
</dbReference>
<dbReference type="RefSeq" id="WP_211533521.1">
    <property type="nucleotide sequence ID" value="NZ_CP058560.1"/>
</dbReference>
<dbReference type="Pfam" id="PF04230">
    <property type="entry name" value="PS_pyruv_trans"/>
    <property type="match status" value="1"/>
</dbReference>
<gene>
    <name evidence="2" type="ORF">HYG87_01740</name>
</gene>
<dbReference type="AlphaFoldDB" id="A0A8T8K3L7"/>
<sequence>MEMALINSKDDPGEHIFILGYYGWKNTGDDAMLYSLLNIMDRIYPSTTFTITTGSKIKLPPSMDNRIREVNPYQRFLFFKALFQSSIYVLGGGTHFFDYGTRRIRIPRLLQHLLITGAMKLRGKKCYFLGIGVEKPNNWWGKFLIKNTCKMADLIVVRDSLSEETLQDMGVDTKTYQSLDLSLLLSEGIFKKDSQLNPLINKTKQESYLLKKEDTLDKTNLKSRVIMGVSILPFYHIYDPKNENDDLLVEKIALALNKWMADSHLHHLKLFIFNGQPPHDDIQITTSLFELLDFKNRVEIIPYNPDPLYILNEISTCSSFIGMRYHSCLFAFINNLPLLIIDYAPKNRAFARDVGLNSKACISLEEVLSGGMDEKIQEIQLNPHDFQPSLKLEEAQKKALNWLKVL</sequence>
<reference evidence="2" key="1">
    <citation type="submission" date="2020-07" db="EMBL/GenBank/DDBJ databases">
        <title>Methanobacterium. sp. MethCan genome.</title>
        <authorList>
            <person name="Postec A."/>
            <person name="Quemeneur M."/>
        </authorList>
    </citation>
    <scope>NUCLEOTIDE SEQUENCE</scope>
    <source>
        <strain evidence="2">MethCAN</strain>
    </source>
</reference>
<proteinExistence type="predicted"/>